<dbReference type="InterPro" id="IPR038475">
    <property type="entry name" value="RecG_C_sf"/>
</dbReference>
<dbReference type="Pfam" id="PF04326">
    <property type="entry name" value="SLFN_AlbA_2"/>
    <property type="match status" value="1"/>
</dbReference>
<dbReference type="InterPro" id="IPR007421">
    <property type="entry name" value="Schlafen_AlbA_2_dom"/>
</dbReference>
<dbReference type="AlphaFoldDB" id="A0A7U3ZNU0"/>
<name>A0A7U3ZNU0_RUNSL</name>
<organism evidence="2 3">
    <name type="scientific">Runella slithyformis (strain ATCC 29530 / DSM 19594 / LMG 11500 / NCIMB 11436 / LSU 4)</name>
    <dbReference type="NCBI Taxonomy" id="761193"/>
    <lineage>
        <taxon>Bacteria</taxon>
        <taxon>Pseudomonadati</taxon>
        <taxon>Bacteroidota</taxon>
        <taxon>Cytophagia</taxon>
        <taxon>Cytophagales</taxon>
        <taxon>Spirosomataceae</taxon>
        <taxon>Runella</taxon>
    </lineage>
</organism>
<dbReference type="InterPro" id="IPR038461">
    <property type="entry name" value="Schlafen_AlbA_2_dom_sf"/>
</dbReference>
<dbReference type="Gene3D" id="3.30.565.60">
    <property type="match status" value="1"/>
</dbReference>
<dbReference type="PANTHER" id="PTHR30595">
    <property type="entry name" value="GLPR-RELATED TRANSCRIPTIONAL REPRESSOR"/>
    <property type="match status" value="1"/>
</dbReference>
<dbReference type="RefSeq" id="WP_013929921.1">
    <property type="nucleotide sequence ID" value="NC_015703.1"/>
</dbReference>
<gene>
    <name evidence="2" type="ordered locus">Runsl_4287</name>
</gene>
<evidence type="ECO:0000313" key="3">
    <source>
        <dbReference type="Proteomes" id="UP000000493"/>
    </source>
</evidence>
<dbReference type="Pfam" id="PF13749">
    <property type="entry name" value="HATPase_c_4"/>
    <property type="match status" value="1"/>
</dbReference>
<evidence type="ECO:0000259" key="1">
    <source>
        <dbReference type="Pfam" id="PF04326"/>
    </source>
</evidence>
<dbReference type="Proteomes" id="UP000000493">
    <property type="component" value="Chromosome"/>
</dbReference>
<sequence>MKIKEIIQQPEGRRLEFKEVLPTVSDLAKTIVAFANDAGGEIFIGIRNEPRELIGIPEEELMNVEERISNLIHDHCYPVIVPDISFHGDEGIHFIRIQVFRGSNFPYYLKIKGKLEGTYIRVGSSNRQADAEIIAELERQKRNISFDSELIHDLTPSDFSIEPFKAFFREKTNETLDEIALKKLGLLKEYHGKWLPTNAFVLFSDYASRKEFFPYAKIECARFKGTTSEEFIDQKTLDEGIAIQAEAAYEFILRHINKGATVKGVYTQGRWEYPVVAIREAIRNAVVHRDYSLTGKDIKVAIYDDMVEITSPGKLMPSIDFSDLEARQSDIRNKVIAPIFKKMGIIDQWGNGLKLIADEMKAYPDIEFRWSEKGLQFQVQFSKRDFILLPQQELQQELQQKLQQELQQNTLYSLVLKTIGEKTLTTKAISEALGQKEISGQLSKVIKVLLNDKLLVRTMPDKPNHPDQSLKLTQTGALFLKLMGSR</sequence>
<reference evidence="3" key="1">
    <citation type="submission" date="2011-06" db="EMBL/GenBank/DDBJ databases">
        <title>The complete genome of chromosome of Runella slithyformis DSM 19594.</title>
        <authorList>
            <consortium name="US DOE Joint Genome Institute (JGI-PGF)"/>
            <person name="Lucas S."/>
            <person name="Han J."/>
            <person name="Lapidus A."/>
            <person name="Bruce D."/>
            <person name="Goodwin L."/>
            <person name="Pitluck S."/>
            <person name="Peters L."/>
            <person name="Kyrpides N."/>
            <person name="Mavromatis K."/>
            <person name="Ivanova N."/>
            <person name="Ovchinnikova G."/>
            <person name="Zhang X."/>
            <person name="Misra M."/>
            <person name="Detter J.C."/>
            <person name="Tapia R."/>
            <person name="Han C."/>
            <person name="Land M."/>
            <person name="Hauser L."/>
            <person name="Markowitz V."/>
            <person name="Cheng J.-F."/>
            <person name="Hugenholtz P."/>
            <person name="Woyke T."/>
            <person name="Wu D."/>
            <person name="Tindall B."/>
            <person name="Faehrich R."/>
            <person name="Brambilla E."/>
            <person name="Klenk H.-P."/>
            <person name="Eisen J.A."/>
        </authorList>
    </citation>
    <scope>NUCLEOTIDE SEQUENCE [LARGE SCALE GENOMIC DNA]</scope>
    <source>
        <strain evidence="3">ATCC 29530 / DSM 19594 / LMG 11500 / NCIMB 11436 / LSU 4</strain>
    </source>
</reference>
<proteinExistence type="predicted"/>
<dbReference type="PANTHER" id="PTHR30595:SF6">
    <property type="entry name" value="SCHLAFEN ALBA-2 DOMAIN-CONTAINING PROTEIN"/>
    <property type="match status" value="1"/>
</dbReference>
<accession>A0A7U3ZNU0</accession>
<dbReference type="KEGG" id="rsi:Runsl_4287"/>
<protein>
    <submittedName>
        <fullName evidence="2">Transcriptional regulator</fullName>
    </submittedName>
</protein>
<dbReference type="Gene3D" id="3.30.950.30">
    <property type="entry name" value="Schlafen, AAA domain"/>
    <property type="match status" value="1"/>
</dbReference>
<reference evidence="2 3" key="2">
    <citation type="journal article" date="2012" name="Stand. Genomic Sci.">
        <title>Complete genome sequence of the aquatic bacterium Runella slithyformis type strain (LSU 4(T)).</title>
        <authorList>
            <person name="Copeland A."/>
            <person name="Zhang X."/>
            <person name="Misra M."/>
            <person name="Lapidus A."/>
            <person name="Nolan M."/>
            <person name="Lucas S."/>
            <person name="Deshpande S."/>
            <person name="Cheng J.F."/>
            <person name="Tapia R."/>
            <person name="Goodwin L.A."/>
            <person name="Pitluck S."/>
            <person name="Liolios K."/>
            <person name="Pagani I."/>
            <person name="Ivanova N."/>
            <person name="Mikhailova N."/>
            <person name="Pati A."/>
            <person name="Chen A."/>
            <person name="Palaniappan K."/>
            <person name="Land M."/>
            <person name="Hauser L."/>
            <person name="Pan C."/>
            <person name="Jeffries C.D."/>
            <person name="Detter J.C."/>
            <person name="Brambilla E.M."/>
            <person name="Rohde M."/>
            <person name="Djao O.D."/>
            <person name="Goker M."/>
            <person name="Sikorski J."/>
            <person name="Tindall B.J."/>
            <person name="Woyke T."/>
            <person name="Bristow J."/>
            <person name="Eisen J.A."/>
            <person name="Markowitz V."/>
            <person name="Hugenholtz P."/>
            <person name="Kyrpides N.C."/>
            <person name="Klenk H.P."/>
            <person name="Mavromatis K."/>
        </authorList>
    </citation>
    <scope>NUCLEOTIDE SEQUENCE [LARGE SCALE GENOMIC DNA]</scope>
    <source>
        <strain evidence="3">ATCC 29530 / DSM 19594 / LMG 11500 / NCIMB 11436 / LSU 4</strain>
    </source>
</reference>
<feature type="domain" description="Schlafen AlbA-2" evidence="1">
    <location>
        <begin position="11"/>
        <end position="129"/>
    </location>
</feature>
<keyword evidence="3" id="KW-1185">Reference proteome</keyword>
<dbReference type="EMBL" id="CP002859">
    <property type="protein sequence ID" value="AEI50625.1"/>
    <property type="molecule type" value="Genomic_DNA"/>
</dbReference>
<evidence type="ECO:0000313" key="2">
    <source>
        <dbReference type="EMBL" id="AEI50625.1"/>
    </source>
</evidence>